<evidence type="ECO:0000256" key="2">
    <source>
        <dbReference type="ARBA" id="ARBA00022670"/>
    </source>
</evidence>
<name>A0AAW2IG83_9NEOP</name>
<evidence type="ECO:0000259" key="7">
    <source>
        <dbReference type="PROSITE" id="PS50240"/>
    </source>
</evidence>
<comment type="similarity">
    <text evidence="1">Belongs to the peptidase S1 family.</text>
</comment>
<evidence type="ECO:0000256" key="3">
    <source>
        <dbReference type="ARBA" id="ARBA00022801"/>
    </source>
</evidence>
<dbReference type="InterPro" id="IPR001254">
    <property type="entry name" value="Trypsin_dom"/>
</dbReference>
<dbReference type="GO" id="GO:0004252">
    <property type="term" value="F:serine-type endopeptidase activity"/>
    <property type="evidence" value="ECO:0007669"/>
    <property type="project" value="InterPro"/>
</dbReference>
<feature type="chain" id="PRO_5043677187" description="Peptidase S1 domain-containing protein" evidence="6">
    <location>
        <begin position="16"/>
        <end position="258"/>
    </location>
</feature>
<feature type="signal peptide" evidence="6">
    <location>
        <begin position="1"/>
        <end position="15"/>
    </location>
</feature>
<dbReference type="Pfam" id="PF00089">
    <property type="entry name" value="Trypsin"/>
    <property type="match status" value="1"/>
</dbReference>
<gene>
    <name evidence="8" type="ORF">PYX00_002373</name>
</gene>
<comment type="caution">
    <text evidence="8">The sequence shown here is derived from an EMBL/GenBank/DDBJ whole genome shotgun (WGS) entry which is preliminary data.</text>
</comment>
<dbReference type="PROSITE" id="PS50240">
    <property type="entry name" value="TRYPSIN_DOM"/>
    <property type="match status" value="1"/>
</dbReference>
<sequence>MILFLLLFAVLRSAALTHGNAGGTASKKTNALRVPFHVTVTTKVHSDLYICGGAIISNVHILTAGSCTRSYVNDRIETQLLVRVGSPLWNVYGVVHKVKNVVRHPSYQELDAGSPRFDLCIITLEKPIKFNGNAKAIKISDKNVTRNDYAIITGFGPASFAEMNTGAPTRLRGFKVPFLPYNLCNKYFPANGLSTGTGCTFKSHKASFKGDIGGPVIFGTELIGIVSWVPRFDVGMPTVYTDLTHPEVRSFIDGVTRF</sequence>
<keyword evidence="3" id="KW-0378">Hydrolase</keyword>
<dbReference type="GO" id="GO:0006508">
    <property type="term" value="P:proteolysis"/>
    <property type="evidence" value="ECO:0007669"/>
    <property type="project" value="UniProtKB-KW"/>
</dbReference>
<dbReference type="InterPro" id="IPR043504">
    <property type="entry name" value="Peptidase_S1_PA_chymotrypsin"/>
</dbReference>
<protein>
    <recommendedName>
        <fullName evidence="7">Peptidase S1 domain-containing protein</fullName>
    </recommendedName>
</protein>
<dbReference type="PRINTS" id="PR00722">
    <property type="entry name" value="CHYMOTRYPSIN"/>
</dbReference>
<dbReference type="InterPro" id="IPR009003">
    <property type="entry name" value="Peptidase_S1_PA"/>
</dbReference>
<dbReference type="SUPFAM" id="SSF50494">
    <property type="entry name" value="Trypsin-like serine proteases"/>
    <property type="match status" value="1"/>
</dbReference>
<keyword evidence="4" id="KW-0720">Serine protease</keyword>
<keyword evidence="6" id="KW-0732">Signal</keyword>
<organism evidence="8">
    <name type="scientific">Menopon gallinae</name>
    <name type="common">poultry shaft louse</name>
    <dbReference type="NCBI Taxonomy" id="328185"/>
    <lineage>
        <taxon>Eukaryota</taxon>
        <taxon>Metazoa</taxon>
        <taxon>Ecdysozoa</taxon>
        <taxon>Arthropoda</taxon>
        <taxon>Hexapoda</taxon>
        <taxon>Insecta</taxon>
        <taxon>Pterygota</taxon>
        <taxon>Neoptera</taxon>
        <taxon>Paraneoptera</taxon>
        <taxon>Psocodea</taxon>
        <taxon>Troctomorpha</taxon>
        <taxon>Phthiraptera</taxon>
        <taxon>Amblycera</taxon>
        <taxon>Menoponidae</taxon>
        <taxon>Menopon</taxon>
    </lineage>
</organism>
<dbReference type="Gene3D" id="2.40.10.10">
    <property type="entry name" value="Trypsin-like serine proteases"/>
    <property type="match status" value="1"/>
</dbReference>
<keyword evidence="2" id="KW-0645">Protease</keyword>
<evidence type="ECO:0000256" key="6">
    <source>
        <dbReference type="SAM" id="SignalP"/>
    </source>
</evidence>
<proteinExistence type="inferred from homology"/>
<evidence type="ECO:0000313" key="8">
    <source>
        <dbReference type="EMBL" id="KAL0281367.1"/>
    </source>
</evidence>
<feature type="domain" description="Peptidase S1" evidence="7">
    <location>
        <begin position="20"/>
        <end position="258"/>
    </location>
</feature>
<reference evidence="8" key="1">
    <citation type="journal article" date="2024" name="Gigascience">
        <title>Chromosome-level genome of the poultry shaft louse Menopon gallinae provides insight into the host-switching and adaptive evolution of parasitic lice.</title>
        <authorList>
            <person name="Xu Y."/>
            <person name="Ma L."/>
            <person name="Liu S."/>
            <person name="Liang Y."/>
            <person name="Liu Q."/>
            <person name="He Z."/>
            <person name="Tian L."/>
            <person name="Duan Y."/>
            <person name="Cai W."/>
            <person name="Li H."/>
            <person name="Song F."/>
        </authorList>
    </citation>
    <scope>NUCLEOTIDE SEQUENCE</scope>
    <source>
        <strain evidence="8">Cailab_2023a</strain>
    </source>
</reference>
<dbReference type="PANTHER" id="PTHR24276:SF91">
    <property type="entry name" value="AT26814P-RELATED"/>
    <property type="match status" value="1"/>
</dbReference>
<dbReference type="AlphaFoldDB" id="A0AAW2IG83"/>
<dbReference type="PANTHER" id="PTHR24276">
    <property type="entry name" value="POLYSERASE-RELATED"/>
    <property type="match status" value="1"/>
</dbReference>
<evidence type="ECO:0000256" key="4">
    <source>
        <dbReference type="ARBA" id="ARBA00022825"/>
    </source>
</evidence>
<dbReference type="InterPro" id="IPR050430">
    <property type="entry name" value="Peptidase_S1"/>
</dbReference>
<keyword evidence="5" id="KW-1015">Disulfide bond</keyword>
<dbReference type="SMART" id="SM00020">
    <property type="entry name" value="Tryp_SPc"/>
    <property type="match status" value="1"/>
</dbReference>
<accession>A0AAW2IG83</accession>
<evidence type="ECO:0000256" key="5">
    <source>
        <dbReference type="ARBA" id="ARBA00023157"/>
    </source>
</evidence>
<dbReference type="InterPro" id="IPR001314">
    <property type="entry name" value="Peptidase_S1A"/>
</dbReference>
<dbReference type="EMBL" id="JARGDH010000001">
    <property type="protein sequence ID" value="KAL0281367.1"/>
    <property type="molecule type" value="Genomic_DNA"/>
</dbReference>
<evidence type="ECO:0000256" key="1">
    <source>
        <dbReference type="ARBA" id="ARBA00007664"/>
    </source>
</evidence>